<comment type="caution">
    <text evidence="1">The sequence shown here is derived from an EMBL/GenBank/DDBJ whole genome shotgun (WGS) entry which is preliminary data.</text>
</comment>
<name>A0ABS1MHG1_9NOCA</name>
<evidence type="ECO:0000313" key="2">
    <source>
        <dbReference type="Proteomes" id="UP000602198"/>
    </source>
</evidence>
<gene>
    <name evidence="1" type="ORF">JK358_37450</name>
</gene>
<accession>A0ABS1MHG1</accession>
<dbReference type="Proteomes" id="UP000602198">
    <property type="component" value="Unassembled WGS sequence"/>
</dbReference>
<sequence length="119" mass="12906">MSIERRIEELTAQAADAGLMDDFLAGKLVRSTDQTDVSGLPVPDAAEVESAGAMVPTTVRFSPAQKEKLAALAKARGTDVSSLVREWVDHQLEAFEHPERQLITVDEAIQALRNLPHSA</sequence>
<dbReference type="EMBL" id="JAERRJ010000024">
    <property type="protein sequence ID" value="MBL1080098.1"/>
    <property type="molecule type" value="Genomic_DNA"/>
</dbReference>
<proteinExistence type="predicted"/>
<dbReference type="RefSeq" id="WP_201958266.1">
    <property type="nucleotide sequence ID" value="NZ_JAERRJ010000024.1"/>
</dbReference>
<keyword evidence="2" id="KW-1185">Reference proteome</keyword>
<protein>
    <submittedName>
        <fullName evidence="1">Regulator</fullName>
    </submittedName>
</protein>
<reference evidence="1 2" key="1">
    <citation type="submission" date="2021-01" db="EMBL/GenBank/DDBJ databases">
        <title>WGS of actinomycetes isolated from Thailand.</title>
        <authorList>
            <person name="Thawai C."/>
        </authorList>
    </citation>
    <scope>NUCLEOTIDE SEQUENCE [LARGE SCALE GENOMIC DNA]</scope>
    <source>
        <strain evidence="1 2">LPG 2</strain>
    </source>
</reference>
<evidence type="ECO:0000313" key="1">
    <source>
        <dbReference type="EMBL" id="MBL1080098.1"/>
    </source>
</evidence>
<organism evidence="1 2">
    <name type="scientific">Nocardia acididurans</name>
    <dbReference type="NCBI Taxonomy" id="2802282"/>
    <lineage>
        <taxon>Bacteria</taxon>
        <taxon>Bacillati</taxon>
        <taxon>Actinomycetota</taxon>
        <taxon>Actinomycetes</taxon>
        <taxon>Mycobacteriales</taxon>
        <taxon>Nocardiaceae</taxon>
        <taxon>Nocardia</taxon>
    </lineage>
</organism>